<dbReference type="STRING" id="857967.G0QQJ9"/>
<evidence type="ECO:0000313" key="2">
    <source>
        <dbReference type="EMBL" id="EGR32506.1"/>
    </source>
</evidence>
<dbReference type="eggNOG" id="ENOG502R2S7">
    <property type="taxonomic scope" value="Eukaryota"/>
</dbReference>
<gene>
    <name evidence="2" type="ORF">IMG5_080460</name>
</gene>
<dbReference type="EMBL" id="GL983651">
    <property type="protein sequence ID" value="EGR32506.1"/>
    <property type="molecule type" value="Genomic_DNA"/>
</dbReference>
<organism evidence="2 3">
    <name type="scientific">Ichthyophthirius multifiliis</name>
    <name type="common">White spot disease agent</name>
    <name type="synonym">Ich</name>
    <dbReference type="NCBI Taxonomy" id="5932"/>
    <lineage>
        <taxon>Eukaryota</taxon>
        <taxon>Sar</taxon>
        <taxon>Alveolata</taxon>
        <taxon>Ciliophora</taxon>
        <taxon>Intramacronucleata</taxon>
        <taxon>Oligohymenophorea</taxon>
        <taxon>Hymenostomatida</taxon>
        <taxon>Ophryoglenina</taxon>
        <taxon>Ichthyophthirius</taxon>
    </lineage>
</organism>
<dbReference type="Proteomes" id="UP000008983">
    <property type="component" value="Unassembled WGS sequence"/>
</dbReference>
<accession>G0QQJ9</accession>
<proteinExistence type="predicted"/>
<name>G0QQJ9_ICHMU</name>
<protein>
    <submittedName>
        <fullName evidence="2">Uncharacterized protein</fullName>
    </submittedName>
</protein>
<keyword evidence="1" id="KW-0175">Coiled coil</keyword>
<sequence length="132" mass="15893">QIKSKDINVDKILGFSTRRTYFRYFYQEQPNPEYMTQMGLGRGLFIVPDAQWTAEDFFNKLDQNFGQAQAEAIEQANNIAVREAEQNQELLKDNLEKMFRKKYPNKDFNYEKELEKYLNCDTQKFKKEYQMD</sequence>
<dbReference type="RefSeq" id="XP_004036492.1">
    <property type="nucleotide sequence ID" value="XM_004036444.1"/>
</dbReference>
<reference evidence="2 3" key="1">
    <citation type="submission" date="2011-07" db="EMBL/GenBank/DDBJ databases">
        <authorList>
            <person name="Coyne R."/>
            <person name="Brami D."/>
            <person name="Johnson J."/>
            <person name="Hostetler J."/>
            <person name="Hannick L."/>
            <person name="Clark T."/>
            <person name="Cassidy-Hanley D."/>
            <person name="Inman J."/>
        </authorList>
    </citation>
    <scope>NUCLEOTIDE SEQUENCE [LARGE SCALE GENOMIC DNA]</scope>
    <source>
        <strain evidence="2 3">G5</strain>
    </source>
</reference>
<feature type="non-terminal residue" evidence="2">
    <location>
        <position position="1"/>
    </location>
</feature>
<keyword evidence="3" id="KW-1185">Reference proteome</keyword>
<dbReference type="InParanoid" id="G0QQJ9"/>
<dbReference type="GeneID" id="14908669"/>
<dbReference type="AlphaFoldDB" id="G0QQJ9"/>
<dbReference type="OrthoDB" id="10585240at2759"/>
<dbReference type="OMA" id="HFATAIT"/>
<evidence type="ECO:0000313" key="3">
    <source>
        <dbReference type="Proteomes" id="UP000008983"/>
    </source>
</evidence>
<feature type="coiled-coil region" evidence="1">
    <location>
        <begin position="73"/>
        <end position="101"/>
    </location>
</feature>
<evidence type="ECO:0000256" key="1">
    <source>
        <dbReference type="SAM" id="Coils"/>
    </source>
</evidence>